<feature type="transmembrane region" description="Helical" evidence="8">
    <location>
        <begin position="279"/>
        <end position="302"/>
    </location>
</feature>
<name>A0A0L6JN53_9FIRM</name>
<dbReference type="GO" id="GO:0005886">
    <property type="term" value="C:plasma membrane"/>
    <property type="evidence" value="ECO:0007669"/>
    <property type="project" value="UniProtKB-SubCell"/>
</dbReference>
<evidence type="ECO:0000256" key="4">
    <source>
        <dbReference type="ARBA" id="ARBA00022475"/>
    </source>
</evidence>
<sequence>MDSQVIISAVIFIAAYALIVWDKFDRTVIALSGAVLMILFRIITQETAFMEIDYNTLGLLISMMIIIMIMKRTGVFEYLAVKVAKISKGEPVKIIVLLSIITGILSALLDNVTTVLLILPVTLSIAKDLHINPVPFIIAEIFSSNIGGTATLIGDPPNIMIGSSVKISFMDFILNDAPIAIPLLFVTTYLFVLIYRKKLKTTQEAKDKILAMDEYKCIKNHKLLIKSLIVLGLTIIGFLLHGVLHFESATIAITGAVALLLISGLKPEKILHEVEWKTIFFFVGLFIMVGGIKEAGIIKMLAQGVLDITNGDLVLMSLAILWVSAIASAFIDNIPFVATMIPMIKDMGAMSGMELMPIWWALSLGACLGGNGTIIGASANVVATGIADEHGHKITFGGYFKVAFPLMLFTLLIATGYIYFRYLLI</sequence>
<feature type="transmembrane region" description="Helical" evidence="8">
    <location>
        <begin position="249"/>
        <end position="267"/>
    </location>
</feature>
<dbReference type="GO" id="GO:0015105">
    <property type="term" value="F:arsenite transmembrane transporter activity"/>
    <property type="evidence" value="ECO:0007669"/>
    <property type="project" value="InterPro"/>
</dbReference>
<feature type="transmembrane region" description="Helical" evidence="8">
    <location>
        <begin position="56"/>
        <end position="74"/>
    </location>
</feature>
<dbReference type="InterPro" id="IPR000802">
    <property type="entry name" value="Arsenical_pump_ArsB"/>
</dbReference>
<evidence type="ECO:0000256" key="7">
    <source>
        <dbReference type="ARBA" id="ARBA00023136"/>
    </source>
</evidence>
<dbReference type="STRING" id="398512.Bccel_2476"/>
<evidence type="ECO:0000256" key="6">
    <source>
        <dbReference type="ARBA" id="ARBA00022989"/>
    </source>
</evidence>
<comment type="similarity">
    <text evidence="2">Belongs to the CitM (TC 2.A.11) transporter family.</text>
</comment>
<keyword evidence="4" id="KW-1003">Cell membrane</keyword>
<feature type="transmembrane region" description="Helical" evidence="8">
    <location>
        <begin position="27"/>
        <end position="44"/>
    </location>
</feature>
<dbReference type="Pfam" id="PF03600">
    <property type="entry name" value="CitMHS"/>
    <property type="match status" value="1"/>
</dbReference>
<dbReference type="PANTHER" id="PTHR43568:SF1">
    <property type="entry name" value="P PROTEIN"/>
    <property type="match status" value="1"/>
</dbReference>
<evidence type="ECO:0000256" key="1">
    <source>
        <dbReference type="ARBA" id="ARBA00004651"/>
    </source>
</evidence>
<comment type="caution">
    <text evidence="10">The sequence shown here is derived from an EMBL/GenBank/DDBJ whole genome shotgun (WGS) entry which is preliminary data.</text>
</comment>
<gene>
    <name evidence="10" type="ORF">Bccel_2476</name>
</gene>
<accession>A0A0L6JN53</accession>
<feature type="transmembrane region" description="Helical" evidence="8">
    <location>
        <begin position="94"/>
        <end position="119"/>
    </location>
</feature>
<keyword evidence="3" id="KW-0813">Transport</keyword>
<dbReference type="InterPro" id="IPR051475">
    <property type="entry name" value="Diverse_Ion_Transporter"/>
</dbReference>
<feature type="transmembrane region" description="Helical" evidence="8">
    <location>
        <begin position="314"/>
        <end position="337"/>
    </location>
</feature>
<dbReference type="PANTHER" id="PTHR43568">
    <property type="entry name" value="P PROTEIN"/>
    <property type="match status" value="1"/>
</dbReference>
<protein>
    <submittedName>
        <fullName evidence="10">Citrate transporter</fullName>
    </submittedName>
</protein>
<keyword evidence="7 8" id="KW-0472">Membrane</keyword>
<evidence type="ECO:0000313" key="10">
    <source>
        <dbReference type="EMBL" id="KNY27208.1"/>
    </source>
</evidence>
<dbReference type="eggNOG" id="COG1055">
    <property type="taxonomic scope" value="Bacteria"/>
</dbReference>
<feature type="transmembrane region" description="Helical" evidence="8">
    <location>
        <begin position="223"/>
        <end position="243"/>
    </location>
</feature>
<comment type="subcellular location">
    <subcellularLocation>
        <location evidence="1">Cell membrane</location>
        <topology evidence="1">Multi-pass membrane protein</topology>
    </subcellularLocation>
</comment>
<organism evidence="10 11">
    <name type="scientific">Pseudobacteroides cellulosolvens ATCC 35603 = DSM 2933</name>
    <dbReference type="NCBI Taxonomy" id="398512"/>
    <lineage>
        <taxon>Bacteria</taxon>
        <taxon>Bacillati</taxon>
        <taxon>Bacillota</taxon>
        <taxon>Clostridia</taxon>
        <taxon>Eubacteriales</taxon>
        <taxon>Oscillospiraceae</taxon>
        <taxon>Pseudobacteroides</taxon>
    </lineage>
</organism>
<feature type="transmembrane region" description="Helical" evidence="8">
    <location>
        <begin position="399"/>
        <end position="420"/>
    </location>
</feature>
<feature type="domain" description="Citrate transporter-like" evidence="9">
    <location>
        <begin position="16"/>
        <end position="365"/>
    </location>
</feature>
<keyword evidence="11" id="KW-1185">Reference proteome</keyword>
<evidence type="ECO:0000256" key="8">
    <source>
        <dbReference type="SAM" id="Phobius"/>
    </source>
</evidence>
<dbReference type="PATRIC" id="fig|398512.5.peg.2581"/>
<dbReference type="PRINTS" id="PR00758">
    <property type="entry name" value="ARSENICPUMP"/>
</dbReference>
<dbReference type="CDD" id="cd01116">
    <property type="entry name" value="P_permease"/>
    <property type="match status" value="1"/>
</dbReference>
<dbReference type="EMBL" id="LGTC01000001">
    <property type="protein sequence ID" value="KNY27208.1"/>
    <property type="molecule type" value="Genomic_DNA"/>
</dbReference>
<keyword evidence="5 8" id="KW-0812">Transmembrane</keyword>
<proteinExistence type="inferred from homology"/>
<dbReference type="Proteomes" id="UP000036923">
    <property type="component" value="Unassembled WGS sequence"/>
</dbReference>
<evidence type="ECO:0000256" key="2">
    <source>
        <dbReference type="ARBA" id="ARBA00009843"/>
    </source>
</evidence>
<dbReference type="AlphaFoldDB" id="A0A0L6JN53"/>
<dbReference type="RefSeq" id="WP_409372131.1">
    <property type="nucleotide sequence ID" value="NZ_JQKC01000029.1"/>
</dbReference>
<feature type="transmembrane region" description="Helical" evidence="8">
    <location>
        <begin position="358"/>
        <end position="379"/>
    </location>
</feature>
<evidence type="ECO:0000256" key="5">
    <source>
        <dbReference type="ARBA" id="ARBA00022692"/>
    </source>
</evidence>
<feature type="transmembrane region" description="Helical" evidence="8">
    <location>
        <begin position="5"/>
        <end position="21"/>
    </location>
</feature>
<evidence type="ECO:0000259" key="9">
    <source>
        <dbReference type="Pfam" id="PF03600"/>
    </source>
</evidence>
<evidence type="ECO:0000256" key="3">
    <source>
        <dbReference type="ARBA" id="ARBA00022448"/>
    </source>
</evidence>
<reference evidence="11" key="1">
    <citation type="submission" date="2015-07" db="EMBL/GenBank/DDBJ databases">
        <title>Near-Complete Genome Sequence of the Cellulolytic Bacterium Bacteroides (Pseudobacteroides) cellulosolvens ATCC 35603.</title>
        <authorList>
            <person name="Dassa B."/>
            <person name="Utturkar S.M."/>
            <person name="Klingeman D.M."/>
            <person name="Hurt R.A."/>
            <person name="Keller M."/>
            <person name="Xu J."/>
            <person name="Reddy Y.H.K."/>
            <person name="Borovok I."/>
            <person name="Grinberg I.R."/>
            <person name="Lamed R."/>
            <person name="Zhivin O."/>
            <person name="Bayer E.A."/>
            <person name="Brown S.D."/>
        </authorList>
    </citation>
    <scope>NUCLEOTIDE SEQUENCE [LARGE SCALE GENOMIC DNA]</scope>
    <source>
        <strain evidence="11">DSM 2933</strain>
    </source>
</reference>
<feature type="transmembrane region" description="Helical" evidence="8">
    <location>
        <begin position="173"/>
        <end position="195"/>
    </location>
</feature>
<evidence type="ECO:0000313" key="11">
    <source>
        <dbReference type="Proteomes" id="UP000036923"/>
    </source>
</evidence>
<dbReference type="InterPro" id="IPR004680">
    <property type="entry name" value="Cit_transptr-like_dom"/>
</dbReference>
<keyword evidence="6 8" id="KW-1133">Transmembrane helix</keyword>